<dbReference type="InterPro" id="IPR001789">
    <property type="entry name" value="Sig_transdc_resp-reg_receiver"/>
</dbReference>
<dbReference type="PROSITE" id="PS50110">
    <property type="entry name" value="RESPONSE_REGULATORY"/>
    <property type="match status" value="1"/>
</dbReference>
<dbReference type="Proteomes" id="UP001230908">
    <property type="component" value="Unassembled WGS sequence"/>
</dbReference>
<dbReference type="EMBL" id="JAVHUY010000015">
    <property type="protein sequence ID" value="MDQ7906434.1"/>
    <property type="molecule type" value="Genomic_DNA"/>
</dbReference>
<feature type="modified residue" description="4-aspartylphosphate" evidence="2">
    <location>
        <position position="54"/>
    </location>
</feature>
<evidence type="ECO:0000256" key="2">
    <source>
        <dbReference type="PROSITE-ProRule" id="PRU00169"/>
    </source>
</evidence>
<organism evidence="5 6">
    <name type="scientific">Phytohabitans maris</name>
    <dbReference type="NCBI Taxonomy" id="3071409"/>
    <lineage>
        <taxon>Bacteria</taxon>
        <taxon>Bacillati</taxon>
        <taxon>Actinomycetota</taxon>
        <taxon>Actinomycetes</taxon>
        <taxon>Micromonosporales</taxon>
        <taxon>Micromonosporaceae</taxon>
    </lineage>
</organism>
<dbReference type="SUPFAM" id="SSF52172">
    <property type="entry name" value="CheY-like"/>
    <property type="match status" value="1"/>
</dbReference>
<feature type="domain" description="HTH luxR-type" evidence="3">
    <location>
        <begin position="137"/>
        <end position="202"/>
    </location>
</feature>
<evidence type="ECO:0000313" key="5">
    <source>
        <dbReference type="EMBL" id="MDQ7906434.1"/>
    </source>
</evidence>
<feature type="domain" description="Response regulatory" evidence="4">
    <location>
        <begin position="3"/>
        <end position="122"/>
    </location>
</feature>
<keyword evidence="2" id="KW-0597">Phosphoprotein</keyword>
<dbReference type="InterPro" id="IPR039420">
    <property type="entry name" value="WalR-like"/>
</dbReference>
<reference evidence="5 6" key="1">
    <citation type="submission" date="2023-08" db="EMBL/GenBank/DDBJ databases">
        <title>Phytohabitans sansha sp. nov., isolated from marine sediment.</title>
        <authorList>
            <person name="Zhao Y."/>
            <person name="Yi K."/>
        </authorList>
    </citation>
    <scope>NUCLEOTIDE SEQUENCE [LARGE SCALE GENOMIC DNA]</scope>
    <source>
        <strain evidence="5 6">ZYX-F-186</strain>
    </source>
</reference>
<evidence type="ECO:0000256" key="1">
    <source>
        <dbReference type="ARBA" id="ARBA00023125"/>
    </source>
</evidence>
<dbReference type="SUPFAM" id="SSF46894">
    <property type="entry name" value="C-terminal effector domain of the bipartite response regulators"/>
    <property type="match status" value="1"/>
</dbReference>
<dbReference type="Pfam" id="PF00196">
    <property type="entry name" value="GerE"/>
    <property type="match status" value="1"/>
</dbReference>
<dbReference type="CDD" id="cd06170">
    <property type="entry name" value="LuxR_C_like"/>
    <property type="match status" value="1"/>
</dbReference>
<dbReference type="SMART" id="SM00421">
    <property type="entry name" value="HTH_LUXR"/>
    <property type="match status" value="1"/>
</dbReference>
<evidence type="ECO:0000313" key="6">
    <source>
        <dbReference type="Proteomes" id="UP001230908"/>
    </source>
</evidence>
<dbReference type="PROSITE" id="PS50043">
    <property type="entry name" value="HTH_LUXR_2"/>
    <property type="match status" value="1"/>
</dbReference>
<keyword evidence="1" id="KW-0238">DNA-binding</keyword>
<gene>
    <name evidence="5" type="ORF">RB614_18115</name>
</gene>
<sequence>MIRVLLGQRGRLVREALSAVMASAHDIEVVAELSRADEVLPSARRDQPNVAVLDVALPGPVAIAELCPTLCAALPACGVLILLDRQSGAGVGRSLARLAPRVGFLGAETSPYDLVESVRQLARGEPVLDAEVTVAVLTAGENPLTERECEVLRLAVDGAPAKEIAQRLYLSTGTVRNYLSRVLTKTGARTRIEAIRIAQDSGWI</sequence>
<evidence type="ECO:0000259" key="3">
    <source>
        <dbReference type="PROSITE" id="PS50043"/>
    </source>
</evidence>
<dbReference type="Gene3D" id="3.40.50.2300">
    <property type="match status" value="1"/>
</dbReference>
<protein>
    <submittedName>
        <fullName evidence="5">Response regulator transcription factor</fullName>
    </submittedName>
</protein>
<comment type="caution">
    <text evidence="5">The sequence shown here is derived from an EMBL/GenBank/DDBJ whole genome shotgun (WGS) entry which is preliminary data.</text>
</comment>
<dbReference type="RefSeq" id="WP_308713704.1">
    <property type="nucleotide sequence ID" value="NZ_JAVHUY010000015.1"/>
</dbReference>
<dbReference type="PROSITE" id="PS00622">
    <property type="entry name" value="HTH_LUXR_1"/>
    <property type="match status" value="1"/>
</dbReference>
<dbReference type="PRINTS" id="PR00038">
    <property type="entry name" value="HTHLUXR"/>
</dbReference>
<name>A0ABU0ZH94_9ACTN</name>
<dbReference type="InterPro" id="IPR016032">
    <property type="entry name" value="Sig_transdc_resp-reg_C-effctor"/>
</dbReference>
<keyword evidence="6" id="KW-1185">Reference proteome</keyword>
<dbReference type="InterPro" id="IPR011006">
    <property type="entry name" value="CheY-like_superfamily"/>
</dbReference>
<dbReference type="InterPro" id="IPR000792">
    <property type="entry name" value="Tscrpt_reg_LuxR_C"/>
</dbReference>
<evidence type="ECO:0000259" key="4">
    <source>
        <dbReference type="PROSITE" id="PS50110"/>
    </source>
</evidence>
<proteinExistence type="predicted"/>
<dbReference type="PANTHER" id="PTHR43214">
    <property type="entry name" value="TWO-COMPONENT RESPONSE REGULATOR"/>
    <property type="match status" value="1"/>
</dbReference>
<dbReference type="PANTHER" id="PTHR43214:SF42">
    <property type="entry name" value="TRANSCRIPTIONAL REGULATORY PROTEIN DESR"/>
    <property type="match status" value="1"/>
</dbReference>
<accession>A0ABU0ZH94</accession>